<evidence type="ECO:0000313" key="1">
    <source>
        <dbReference type="EMBL" id="MBB6626909.1"/>
    </source>
</evidence>
<protein>
    <submittedName>
        <fullName evidence="1">Uncharacterized protein</fullName>
    </submittedName>
</protein>
<reference evidence="1 2" key="1">
    <citation type="submission" date="2020-08" db="EMBL/GenBank/DDBJ databases">
        <authorList>
            <person name="Seo M.-J."/>
        </authorList>
    </citation>
    <scope>NUCLEOTIDE SEQUENCE [LARGE SCALE GENOMIC DNA]</scope>
    <source>
        <strain evidence="1 2">KIGAM211</strain>
    </source>
</reference>
<dbReference type="AlphaFoldDB" id="A0A7X0V9P6"/>
<keyword evidence="2" id="KW-1185">Reference proteome</keyword>
<gene>
    <name evidence="1" type="ORF">H5V45_06200</name>
</gene>
<name>A0A7X0V9P6_9ACTN</name>
<dbReference type="Proteomes" id="UP000523955">
    <property type="component" value="Unassembled WGS sequence"/>
</dbReference>
<sequence>MPRVSEAVDDTTPLGGARIDVPARIGWLLRCHRTVGGLSLRQMSTSLREHDIRLSSTTLGRIESEGQRSSAALDGYAAVLGLPEGVLRASVDSMCRAFGYAPGAPSDSAARSLEGYGAAVDAVSDGAPVGGAWLRFARFHAAPNGFGLPTGLMDPLVRRLVHELLRSTTTAHITRYGALLELLGSPYRPLVETFVRAQVLAPGTPRIDWLTSVLSDAPTAPTLAWCAGLLDHEADHVVQAGSWALQSMLVAGGLSAADWATVVPAFHRAWHDGAADPDVRRTALTQLWQAFPPPLRLATGRTCNVAVDPVPTPHSWVRGRDNAHYEWASAVSRTACRRMSQSEEPLLERLVFEAAFDPRGVRKVIARFQLLASPFGDTIVEVMLESADRAPDAEARRSILQAAAFLHRGQPVRTVDRLLASADGHDFIAGLTLAGQAGLRLPGSAVTRGLSADGATVRKTLGALGQAEDPRLADLATGEADAEVRAGARWWREHGGRVVV</sequence>
<dbReference type="EMBL" id="JACKXE010000001">
    <property type="protein sequence ID" value="MBB6626909.1"/>
    <property type="molecule type" value="Genomic_DNA"/>
</dbReference>
<proteinExistence type="predicted"/>
<accession>A0A7X0V9P6</accession>
<comment type="caution">
    <text evidence="1">The sequence shown here is derived from an EMBL/GenBank/DDBJ whole genome shotgun (WGS) entry which is preliminary data.</text>
</comment>
<dbReference type="RefSeq" id="WP_185252128.1">
    <property type="nucleotide sequence ID" value="NZ_JACKXE010000001.1"/>
</dbReference>
<organism evidence="1 2">
    <name type="scientific">Nocardioides luti</name>
    <dbReference type="NCBI Taxonomy" id="2761101"/>
    <lineage>
        <taxon>Bacteria</taxon>
        <taxon>Bacillati</taxon>
        <taxon>Actinomycetota</taxon>
        <taxon>Actinomycetes</taxon>
        <taxon>Propionibacteriales</taxon>
        <taxon>Nocardioidaceae</taxon>
        <taxon>Nocardioides</taxon>
    </lineage>
</organism>
<evidence type="ECO:0000313" key="2">
    <source>
        <dbReference type="Proteomes" id="UP000523955"/>
    </source>
</evidence>